<keyword evidence="12" id="KW-1185">Reference proteome</keyword>
<dbReference type="InterPro" id="IPR001005">
    <property type="entry name" value="SANT/Myb"/>
</dbReference>
<protein>
    <recommendedName>
        <fullName evidence="3">SWR1-complex protein 4</fullName>
    </recommendedName>
</protein>
<evidence type="ECO:0000256" key="7">
    <source>
        <dbReference type="ARBA" id="ARBA00023242"/>
    </source>
</evidence>
<dbReference type="InterPro" id="IPR008468">
    <property type="entry name" value="DMAP1"/>
</dbReference>
<reference evidence="11 12" key="2">
    <citation type="submission" date="2016-08" db="EMBL/GenBank/DDBJ databases">
        <title>Pervasive Adenine N6-methylation of Active Genes in Fungi.</title>
        <authorList>
            <consortium name="DOE Joint Genome Institute"/>
            <person name="Mondo S.J."/>
            <person name="Dannebaum R.O."/>
            <person name="Kuo R.C."/>
            <person name="Labutti K."/>
            <person name="Haridas S."/>
            <person name="Kuo A."/>
            <person name="Salamov A."/>
            <person name="Ahrendt S.R."/>
            <person name="Lipzen A."/>
            <person name="Sullivan W."/>
            <person name="Andreopoulos W.B."/>
            <person name="Clum A."/>
            <person name="Lindquist E."/>
            <person name="Daum C."/>
            <person name="Ramamoorthy G.K."/>
            <person name="Gryganskyi A."/>
            <person name="Culley D."/>
            <person name="Magnuson J.K."/>
            <person name="James T.Y."/>
            <person name="O'Malley M.A."/>
            <person name="Stajich J.E."/>
            <person name="Spatafora J.W."/>
            <person name="Visel A."/>
            <person name="Grigoriev I.V."/>
        </authorList>
    </citation>
    <scope>NUCLEOTIDE SEQUENCE [LARGE SCALE GENOMIC DNA]</scope>
    <source>
        <strain evidence="12">finn</strain>
    </source>
</reference>
<evidence type="ECO:0000256" key="9">
    <source>
        <dbReference type="SAM" id="MobiDB-lite"/>
    </source>
</evidence>
<dbReference type="CDD" id="cd11658">
    <property type="entry name" value="SANT_DMAP1_like"/>
    <property type="match status" value="1"/>
</dbReference>
<dbReference type="GO" id="GO:0006281">
    <property type="term" value="P:DNA repair"/>
    <property type="evidence" value="ECO:0007669"/>
    <property type="project" value="InterPro"/>
</dbReference>
<feature type="compositionally biased region" description="Basic and acidic residues" evidence="9">
    <location>
        <begin position="42"/>
        <end position="64"/>
    </location>
</feature>
<dbReference type="GO" id="GO:0000812">
    <property type="term" value="C:Swr1 complex"/>
    <property type="evidence" value="ECO:0007669"/>
    <property type="project" value="TreeGrafter"/>
</dbReference>
<comment type="function">
    <text evidence="8">Component of the SWR1 complex which mediates the ATP-dependent exchange of histone H2A for the H2A variant HZT1 leading to transcriptional regulation of selected genes by chromatin remodeling. Component of the NuA4 histone acetyltransferase complex which is involved in transcriptional activation of selected genes principally by acetylation of nucleosomal histone H4 and H2A. The NuA4 complex is also involved in DNA repair.</text>
</comment>
<evidence type="ECO:0000259" key="10">
    <source>
        <dbReference type="SMART" id="SM00717"/>
    </source>
</evidence>
<keyword evidence="4" id="KW-0156">Chromatin regulator</keyword>
<dbReference type="Gene3D" id="1.10.10.60">
    <property type="entry name" value="Homeodomain-like"/>
    <property type="match status" value="1"/>
</dbReference>
<dbReference type="SUPFAM" id="SSF46689">
    <property type="entry name" value="Homeodomain-like"/>
    <property type="match status" value="1"/>
</dbReference>
<dbReference type="FunFam" id="1.10.10.60:FF:000087">
    <property type="entry name" value="DNA methyltransferase 1-associated protein 1"/>
    <property type="match status" value="1"/>
</dbReference>
<sequence length="1506" mass="165166">MEQEKKNLNELSTVSSTSETSTKSDSKIDKDTVTIKKSINAETEKKVNNNEESKSLVKESETSIKQKSINPIVTDLKGKSTDENSNQTLKSSVQTTKLTSESLFKSTNETLTQLVKSLECKKTSSSPAISMSKPEITSTSEPSNANINVSSNLLKLPNTENKDKETTKKVPNTINLTVATTQSKTSSANLSNIKTTSTSSVTEAVKAVTIVVSENKLINDNVLSKTNISNALETEKISNIPKTTTDLNNAKPISLFSLNAEDTKKINDQQDNTSTIAISTKIASSDSKSITKTPAQIAAEGLISSLTKADGGITLPLINNKNKSTIGSPIVKPPIISDTKKLATNLIKNIQLEQKTNQLFAKTSISKSSLNNINNITTTSGSLDKKEIQAAAAAAVASAAAALTPTLTRSKSQETSANVAAVVAAAFNKANAAVVAQQKIVPQSSQTKAHTSKIQNKSQTPIQFQNLQQQLKSALPTTTQPTTSTPTAVSKIDQVKKAILSTQQTQQPIATSKLTTPGTPSTNTATTKNDTKTTPVQSAAATPTIKVVTPITNPNVAAAIAKSMNNAALNQQLIGTKAEPTVISPNSTTSSANLISNLQKNNISPVAANNLGLNINPTLANLKAKFNLNNYPIKNGIPKNMNVAAAVAANPQALQAAIASSQFSKNYYNLAQLNALREKQKLQQQNFYISQQQLQQLQQQRAAALSNVGLNILNNPVLNGANQATLLNTGLMGLNANNTAKINANPTAVAASSSAINPSMIKKDFNMNLLLQKQQLQKFEQAAVAAAAQQATQQAVQQQKISQAQVHTQAQIQAKVIQAQALAQAQSQVANSTLSNQALQQQQLQKQTIDNSISTAKTSSTLTTSTPTTTITTTSVTANTKAASLSTTVEFPIQNQTQASSTSNPIQTITSTITTTVVTPNTVSNTTTSATSNTIPVIKIEDAKNSTIAINNSQLPIKQHIDKNPSPITVAFDSRTVKNEIEERRKRELASLNDTISREKRKIVKLKVNKKPKLKISEEDELDPESDIFQVVNGIASIVPTYNYKEYKNMGKVSKWIWTPFGSSARDDNLQLFHWRKASEDSDDYEFAKFNKCVDIQDYTDEEYNTYLSDPAWTKEETAYLMDLCKQFDLRFYVIFDRYEYPHHKRTMEDLKDRYYQLTKKILNIRSKKDSKLKEQLEYYNYDKNKEIERKKHLQSLYNRTKEQIEEEDVLFLELRRRRLKESEWLKERDNLLQLLNINNVINSTVVNKKKRNIHQTDQYENTPTINNTALQKTNPSPTQNSANNVTTNNLVSSPKSIPTAVATGTSTGTPKPTSHHTNSARSVNNSPSNSHSSSLHKSNSHSVNNVSTVSISVSHEKSSSKPHHHTKTSNEDSEVSSVKKERLPSGVYLRSSRVLNMKNSIIPRVNHYFEENEIPYYPSMPTQSTCAAYNELRSQVVTLMELKRKNEHLEKELKNPNYRKMSNTSELSSTVVSSSSTKSTKVKKRSLSPTTVKEPKKGRFMKTYQ</sequence>
<evidence type="ECO:0000256" key="1">
    <source>
        <dbReference type="ARBA" id="ARBA00004123"/>
    </source>
</evidence>
<feature type="compositionally biased region" description="Low complexity" evidence="9">
    <location>
        <begin position="1463"/>
        <end position="1480"/>
    </location>
</feature>
<feature type="compositionally biased region" description="Basic and acidic residues" evidence="9">
    <location>
        <begin position="22"/>
        <end position="34"/>
    </location>
</feature>
<comment type="subcellular location">
    <subcellularLocation>
        <location evidence="1">Nucleus</location>
    </subcellularLocation>
</comment>
<proteinExistence type="inferred from homology"/>
<dbReference type="Proteomes" id="UP000193719">
    <property type="component" value="Unassembled WGS sequence"/>
</dbReference>
<feature type="region of interest" description="Disordered" evidence="9">
    <location>
        <begin position="1253"/>
        <end position="1382"/>
    </location>
</feature>
<dbReference type="PANTHER" id="PTHR12855">
    <property type="entry name" value="DNA METHYLTRANSFERASE 1-ASSOCIATED PROTEIN 1 FAMILY MEMBER"/>
    <property type="match status" value="1"/>
</dbReference>
<feature type="compositionally biased region" description="Low complexity" evidence="9">
    <location>
        <begin position="1304"/>
        <end position="1354"/>
    </location>
</feature>
<dbReference type="InterPro" id="IPR032563">
    <property type="entry name" value="DAMP1_SANT-like"/>
</dbReference>
<dbReference type="InterPro" id="IPR009057">
    <property type="entry name" value="Homeodomain-like_sf"/>
</dbReference>
<dbReference type="SMART" id="SM00717">
    <property type="entry name" value="SANT"/>
    <property type="match status" value="1"/>
</dbReference>
<evidence type="ECO:0000313" key="12">
    <source>
        <dbReference type="Proteomes" id="UP000193719"/>
    </source>
</evidence>
<dbReference type="PANTHER" id="PTHR12855:SF10">
    <property type="entry name" value="DNA METHYLTRANSFERASE 1-ASSOCIATED PROTEIN 1"/>
    <property type="match status" value="1"/>
</dbReference>
<gene>
    <name evidence="11" type="ORF">BCR36DRAFT_353859</name>
</gene>
<evidence type="ECO:0000256" key="8">
    <source>
        <dbReference type="ARBA" id="ARBA00025264"/>
    </source>
</evidence>
<feature type="compositionally biased region" description="Polar residues" evidence="9">
    <location>
        <begin position="1256"/>
        <end position="1297"/>
    </location>
</feature>
<feature type="compositionally biased region" description="Polar residues" evidence="9">
    <location>
        <begin position="503"/>
        <end position="514"/>
    </location>
</feature>
<dbReference type="GO" id="GO:0003714">
    <property type="term" value="F:transcription corepressor activity"/>
    <property type="evidence" value="ECO:0007669"/>
    <property type="project" value="TreeGrafter"/>
</dbReference>
<feature type="compositionally biased region" description="Low complexity" evidence="9">
    <location>
        <begin position="12"/>
        <end position="21"/>
    </location>
</feature>
<dbReference type="OrthoDB" id="19740at2759"/>
<feature type="region of interest" description="Disordered" evidence="9">
    <location>
        <begin position="125"/>
        <end position="147"/>
    </location>
</feature>
<dbReference type="GO" id="GO:0006338">
    <property type="term" value="P:chromatin remodeling"/>
    <property type="evidence" value="ECO:0007669"/>
    <property type="project" value="InterPro"/>
</dbReference>
<dbReference type="Pfam" id="PF16282">
    <property type="entry name" value="SANT_DAMP1_like"/>
    <property type="match status" value="1"/>
</dbReference>
<feature type="region of interest" description="Disordered" evidence="9">
    <location>
        <begin position="1"/>
        <end position="64"/>
    </location>
</feature>
<comment type="similarity">
    <text evidence="2">Belongs to the SWC4 family.</text>
</comment>
<dbReference type="InterPro" id="IPR027109">
    <property type="entry name" value="Swc4/Dmap1"/>
</dbReference>
<evidence type="ECO:0000256" key="5">
    <source>
        <dbReference type="ARBA" id="ARBA00023015"/>
    </source>
</evidence>
<dbReference type="Pfam" id="PF05499">
    <property type="entry name" value="DMAP1"/>
    <property type="match status" value="1"/>
</dbReference>
<evidence type="ECO:0000313" key="11">
    <source>
        <dbReference type="EMBL" id="ORX49359.1"/>
    </source>
</evidence>
<evidence type="ECO:0000256" key="6">
    <source>
        <dbReference type="ARBA" id="ARBA00023163"/>
    </source>
</evidence>
<name>A0A1Y1V802_9FUNG</name>
<feature type="domain" description="Myb-like" evidence="10">
    <location>
        <begin position="1109"/>
        <end position="1161"/>
    </location>
</feature>
<feature type="region of interest" description="Disordered" evidence="9">
    <location>
        <begin position="503"/>
        <end position="538"/>
    </location>
</feature>
<evidence type="ECO:0000256" key="4">
    <source>
        <dbReference type="ARBA" id="ARBA00022853"/>
    </source>
</evidence>
<feature type="region of interest" description="Disordered" evidence="9">
    <location>
        <begin position="1451"/>
        <end position="1506"/>
    </location>
</feature>
<feature type="compositionally biased region" description="Low complexity" evidence="9">
    <location>
        <begin position="515"/>
        <end position="534"/>
    </location>
</feature>
<evidence type="ECO:0000256" key="3">
    <source>
        <dbReference type="ARBA" id="ARBA00019132"/>
    </source>
</evidence>
<dbReference type="STRING" id="1754191.A0A1Y1V802"/>
<dbReference type="GO" id="GO:0035267">
    <property type="term" value="C:NuA4 histone acetyltransferase complex"/>
    <property type="evidence" value="ECO:0007669"/>
    <property type="project" value="InterPro"/>
</dbReference>
<dbReference type="GO" id="GO:0000122">
    <property type="term" value="P:negative regulation of transcription by RNA polymerase II"/>
    <property type="evidence" value="ECO:0007669"/>
    <property type="project" value="TreeGrafter"/>
</dbReference>
<keyword evidence="6" id="KW-0804">Transcription</keyword>
<evidence type="ECO:0000256" key="2">
    <source>
        <dbReference type="ARBA" id="ARBA00006918"/>
    </source>
</evidence>
<dbReference type="EMBL" id="MCFH01000024">
    <property type="protein sequence ID" value="ORX49359.1"/>
    <property type="molecule type" value="Genomic_DNA"/>
</dbReference>
<keyword evidence="7" id="KW-0539">Nucleus</keyword>
<keyword evidence="5" id="KW-0805">Transcription regulation</keyword>
<accession>A0A1Y1V802</accession>
<feature type="compositionally biased region" description="Basic residues" evidence="9">
    <location>
        <begin position="1497"/>
        <end position="1506"/>
    </location>
</feature>
<organism evidence="11 12">
    <name type="scientific">Piromyces finnis</name>
    <dbReference type="NCBI Taxonomy" id="1754191"/>
    <lineage>
        <taxon>Eukaryota</taxon>
        <taxon>Fungi</taxon>
        <taxon>Fungi incertae sedis</taxon>
        <taxon>Chytridiomycota</taxon>
        <taxon>Chytridiomycota incertae sedis</taxon>
        <taxon>Neocallimastigomycetes</taxon>
        <taxon>Neocallimastigales</taxon>
        <taxon>Neocallimastigaceae</taxon>
        <taxon>Piromyces</taxon>
    </lineage>
</organism>
<reference evidence="11 12" key="1">
    <citation type="submission" date="2016-08" db="EMBL/GenBank/DDBJ databases">
        <title>Genomes of anaerobic fungi encode conserved fungal cellulosomes for biomass hydrolysis.</title>
        <authorList>
            <consortium name="DOE Joint Genome Institute"/>
            <person name="Haitjema C.H."/>
            <person name="Gilmore S.P."/>
            <person name="Henske J.K."/>
            <person name="Solomon K.V."/>
            <person name="De Groot R."/>
            <person name="Kuo A."/>
            <person name="Mondo S.J."/>
            <person name="Salamov A.A."/>
            <person name="Labutti K."/>
            <person name="Zhao Z."/>
            <person name="Chiniquy J."/>
            <person name="Barry K."/>
            <person name="Brewer H.M."/>
            <person name="Purvine S.O."/>
            <person name="Wright A.T."/>
            <person name="Boxma B."/>
            <person name="Van Alen T."/>
            <person name="Hackstein J.H."/>
            <person name="Baker S.E."/>
            <person name="Grigoriev I.V."/>
            <person name="O'Malley M.A."/>
        </authorList>
    </citation>
    <scope>NUCLEOTIDE SEQUENCE [LARGE SCALE GENOMIC DNA]</scope>
    <source>
        <strain evidence="12">finn</strain>
    </source>
</reference>
<comment type="caution">
    <text evidence="11">The sequence shown here is derived from an EMBL/GenBank/DDBJ whole genome shotgun (WGS) entry which is preliminary data.</text>
</comment>